<feature type="transmembrane region" description="Helical" evidence="1">
    <location>
        <begin position="12"/>
        <end position="36"/>
    </location>
</feature>
<evidence type="ECO:0008006" key="4">
    <source>
        <dbReference type="Google" id="ProtNLM"/>
    </source>
</evidence>
<keyword evidence="1" id="KW-0472">Membrane</keyword>
<organism evidence="2 3">
    <name type="scientific">Sphingobacterium faecale</name>
    <dbReference type="NCBI Taxonomy" id="2803775"/>
    <lineage>
        <taxon>Bacteria</taxon>
        <taxon>Pseudomonadati</taxon>
        <taxon>Bacteroidota</taxon>
        <taxon>Sphingobacteriia</taxon>
        <taxon>Sphingobacteriales</taxon>
        <taxon>Sphingobacteriaceae</taxon>
        <taxon>Sphingobacterium</taxon>
    </lineage>
</organism>
<protein>
    <recommendedName>
        <fullName evidence="4">LytTr DNA-binding domain-containing protein</fullName>
    </recommendedName>
</protein>
<comment type="caution">
    <text evidence="2">The sequence shown here is derived from an EMBL/GenBank/DDBJ whole genome shotgun (WGS) entry which is preliminary data.</text>
</comment>
<sequence length="340" mass="39209">MRVLNFVLKYALRIAIIAYLITANWRFLEIFAYLNAPKFWPLYWATCTLVLIYMVIIEAVYCVLILNHSKTMGGIRRSTRKVVFFVTGITIVTAINLVFLQFLLSSADHTFLTAEYFRSGFVFFLLVFMAYEAWVWYYPKTTLGFWVMERWVGGVVLGIEQKAASYSSIYAEKEEALIDDGSDIVVTQEVRLETAECDAPRQSFVAEMSIVLMDILLIISQRDGVYIYLRSGQRFFTQAKLAMLFNDEQLAWFAEYRKGARVNLTHLSAAPDSDCVLQLSDQYMLVLREVWKESALGLDSFLTVSPVYIDRIEQQIENKEQLDKAVLSESIELKSVIENY</sequence>
<feature type="transmembrane region" description="Helical" evidence="1">
    <location>
        <begin position="42"/>
        <end position="66"/>
    </location>
</feature>
<evidence type="ECO:0000313" key="3">
    <source>
        <dbReference type="Proteomes" id="UP000625283"/>
    </source>
</evidence>
<dbReference type="RefSeq" id="WP_202102848.1">
    <property type="nucleotide sequence ID" value="NZ_JAERTY010000005.1"/>
</dbReference>
<feature type="transmembrane region" description="Helical" evidence="1">
    <location>
        <begin position="82"/>
        <end position="104"/>
    </location>
</feature>
<keyword evidence="3" id="KW-1185">Reference proteome</keyword>
<reference evidence="2 3" key="1">
    <citation type="submission" date="2021-01" db="EMBL/GenBank/DDBJ databases">
        <title>C459-1 draft genome sequence.</title>
        <authorList>
            <person name="Zhang X.-F."/>
        </authorList>
    </citation>
    <scope>NUCLEOTIDE SEQUENCE [LARGE SCALE GENOMIC DNA]</scope>
    <source>
        <strain evidence="3">C459-1</strain>
    </source>
</reference>
<feature type="transmembrane region" description="Helical" evidence="1">
    <location>
        <begin position="116"/>
        <end position="138"/>
    </location>
</feature>
<evidence type="ECO:0000256" key="1">
    <source>
        <dbReference type="SAM" id="Phobius"/>
    </source>
</evidence>
<accession>A0ABS1R326</accession>
<keyword evidence="1" id="KW-0812">Transmembrane</keyword>
<gene>
    <name evidence="2" type="ORF">JKG61_10030</name>
</gene>
<evidence type="ECO:0000313" key="2">
    <source>
        <dbReference type="EMBL" id="MBL1409088.1"/>
    </source>
</evidence>
<dbReference type="EMBL" id="JAERTY010000005">
    <property type="protein sequence ID" value="MBL1409088.1"/>
    <property type="molecule type" value="Genomic_DNA"/>
</dbReference>
<keyword evidence="1" id="KW-1133">Transmembrane helix</keyword>
<name>A0ABS1R326_9SPHI</name>
<dbReference type="Proteomes" id="UP000625283">
    <property type="component" value="Unassembled WGS sequence"/>
</dbReference>
<proteinExistence type="predicted"/>